<proteinExistence type="predicted"/>
<dbReference type="InterPro" id="IPR015813">
    <property type="entry name" value="Pyrv/PenolPyrv_kinase-like_dom"/>
</dbReference>
<gene>
    <name evidence="1" type="ORF">D3874_20520</name>
</gene>
<evidence type="ECO:0000313" key="1">
    <source>
        <dbReference type="EMBL" id="RJF89064.1"/>
    </source>
</evidence>
<sequence>MTSSLNAGTRLRALLARPQILLAPGAFDGISARFAAAAGAEAVYMTGFGVAGSLLGVPDIGLVTATEMADRVRALAEAAAGTPLIADGDNGHGGALNAARLTRLYEGAGAACIQLEDQVLPKRCGHMEGKEIVALGEATARIKAAAGARHDGGFCVMARTDARAVAGLDEALRRAEAYLHAGADLLFVEAPQTLEEMRAIAERFPGTPLVANMVEDGKTPYLDAKSLQDTGFRLVIFPVSVLLVAAKAVEDAYRALLGAGRLPAEAERLSFAGYNERMGLGELLAKAQALLPATS</sequence>
<comment type="caution">
    <text evidence="1">The sequence shown here is derived from an EMBL/GenBank/DDBJ whole genome shotgun (WGS) entry which is preliminary data.</text>
</comment>
<accession>A0A418WG97</accession>
<dbReference type="Proteomes" id="UP000284605">
    <property type="component" value="Unassembled WGS sequence"/>
</dbReference>
<reference evidence="1 2" key="1">
    <citation type="submission" date="2018-09" db="EMBL/GenBank/DDBJ databases">
        <authorList>
            <person name="Zhu H."/>
        </authorList>
    </citation>
    <scope>NUCLEOTIDE SEQUENCE [LARGE SCALE GENOMIC DNA]</scope>
    <source>
        <strain evidence="1 2">K1W22B-8</strain>
    </source>
</reference>
<dbReference type="Gene3D" id="3.20.20.60">
    <property type="entry name" value="Phosphoenolpyruvate-binding domains"/>
    <property type="match status" value="1"/>
</dbReference>
<dbReference type="CDD" id="cd00377">
    <property type="entry name" value="ICL_PEPM"/>
    <property type="match status" value="1"/>
</dbReference>
<dbReference type="InterPro" id="IPR018523">
    <property type="entry name" value="Isocitrate_lyase_ph_CS"/>
</dbReference>
<evidence type="ECO:0000313" key="2">
    <source>
        <dbReference type="Proteomes" id="UP000284605"/>
    </source>
</evidence>
<dbReference type="AlphaFoldDB" id="A0A418WG97"/>
<dbReference type="PANTHER" id="PTHR42905:SF5">
    <property type="entry name" value="CARBOXYVINYL-CARBOXYPHOSPHONATE PHOSPHORYLMUTASE, CHLOROPLASTIC"/>
    <property type="match status" value="1"/>
</dbReference>
<keyword evidence="2" id="KW-1185">Reference proteome</keyword>
<dbReference type="SUPFAM" id="SSF51621">
    <property type="entry name" value="Phosphoenolpyruvate/pyruvate domain"/>
    <property type="match status" value="1"/>
</dbReference>
<dbReference type="GO" id="GO:0016833">
    <property type="term" value="F:oxo-acid-lyase activity"/>
    <property type="evidence" value="ECO:0007669"/>
    <property type="project" value="UniProtKB-ARBA"/>
</dbReference>
<name>A0A418WG97_9PROT</name>
<dbReference type="OrthoDB" id="9771433at2"/>
<dbReference type="RefSeq" id="WP_119780235.1">
    <property type="nucleotide sequence ID" value="NZ_QYUK01000011.1"/>
</dbReference>
<dbReference type="EMBL" id="QYUK01000011">
    <property type="protein sequence ID" value="RJF89064.1"/>
    <property type="molecule type" value="Genomic_DNA"/>
</dbReference>
<dbReference type="InterPro" id="IPR039556">
    <property type="entry name" value="ICL/PEPM"/>
</dbReference>
<dbReference type="PROSITE" id="PS00161">
    <property type="entry name" value="ISOCITRATE_LYASE"/>
    <property type="match status" value="1"/>
</dbReference>
<dbReference type="InterPro" id="IPR040442">
    <property type="entry name" value="Pyrv_kinase-like_dom_sf"/>
</dbReference>
<dbReference type="Pfam" id="PF13714">
    <property type="entry name" value="PEP_mutase"/>
    <property type="match status" value="1"/>
</dbReference>
<organism evidence="1 2">
    <name type="scientific">Oleomonas cavernae</name>
    <dbReference type="NCBI Taxonomy" id="2320859"/>
    <lineage>
        <taxon>Bacteria</taxon>
        <taxon>Pseudomonadati</taxon>
        <taxon>Pseudomonadota</taxon>
        <taxon>Alphaproteobacteria</taxon>
        <taxon>Acetobacterales</taxon>
        <taxon>Acetobacteraceae</taxon>
        <taxon>Oleomonas</taxon>
    </lineage>
</organism>
<dbReference type="PANTHER" id="PTHR42905">
    <property type="entry name" value="PHOSPHOENOLPYRUVATE CARBOXYLASE"/>
    <property type="match status" value="1"/>
</dbReference>
<protein>
    <submittedName>
        <fullName evidence="1">Carboxyvinyl-carboxyphosphonate phosphorylmutase</fullName>
    </submittedName>
</protein>